<accession>A0ABR3QE02</accession>
<dbReference type="RefSeq" id="XP_069212893.1">
    <property type="nucleotide sequence ID" value="XM_069349349.1"/>
</dbReference>
<feature type="compositionally biased region" description="Low complexity" evidence="9">
    <location>
        <begin position="392"/>
        <end position="405"/>
    </location>
</feature>
<evidence type="ECO:0000256" key="5">
    <source>
        <dbReference type="ARBA" id="ARBA00023054"/>
    </source>
</evidence>
<evidence type="ECO:0000256" key="9">
    <source>
        <dbReference type="SAM" id="MobiDB-lite"/>
    </source>
</evidence>
<protein>
    <submittedName>
        <fullName evidence="11">RNA-splicing factor</fullName>
    </submittedName>
</protein>
<name>A0ABR3QE02_9TREE</name>
<feature type="domain" description="CBF1-interacting co-repressor CIR N-terminal" evidence="10">
    <location>
        <begin position="11"/>
        <end position="47"/>
    </location>
</feature>
<evidence type="ECO:0000313" key="12">
    <source>
        <dbReference type="Proteomes" id="UP001565368"/>
    </source>
</evidence>
<dbReference type="GeneID" id="95981741"/>
<evidence type="ECO:0000256" key="6">
    <source>
        <dbReference type="ARBA" id="ARBA00023187"/>
    </source>
</evidence>
<evidence type="ECO:0000313" key="11">
    <source>
        <dbReference type="EMBL" id="KAL1412949.1"/>
    </source>
</evidence>
<feature type="coiled-coil region" evidence="8">
    <location>
        <begin position="23"/>
        <end position="63"/>
    </location>
</feature>
<feature type="region of interest" description="Disordered" evidence="9">
    <location>
        <begin position="156"/>
        <end position="408"/>
    </location>
</feature>
<dbReference type="EMBL" id="JBBXJM010000001">
    <property type="protein sequence ID" value="KAL1412949.1"/>
    <property type="molecule type" value="Genomic_DNA"/>
</dbReference>
<keyword evidence="12" id="KW-1185">Reference proteome</keyword>
<evidence type="ECO:0000256" key="3">
    <source>
        <dbReference type="ARBA" id="ARBA00022664"/>
    </source>
</evidence>
<dbReference type="Proteomes" id="UP001565368">
    <property type="component" value="Unassembled WGS sequence"/>
</dbReference>
<dbReference type="PANTHER" id="PTHR16196">
    <property type="entry name" value="CELL CYCLE CONTROL PROTEIN CWF25"/>
    <property type="match status" value="1"/>
</dbReference>
<dbReference type="Pfam" id="PF10197">
    <property type="entry name" value="Cir_N"/>
    <property type="match status" value="1"/>
</dbReference>
<feature type="compositionally biased region" description="Basic and acidic residues" evidence="9">
    <location>
        <begin position="273"/>
        <end position="324"/>
    </location>
</feature>
<feature type="compositionally biased region" description="Low complexity" evidence="9">
    <location>
        <begin position="333"/>
        <end position="346"/>
    </location>
</feature>
<comment type="similarity">
    <text evidence="2">Belongs to the CWC25 family.</text>
</comment>
<dbReference type="Pfam" id="PF12542">
    <property type="entry name" value="CWC25"/>
    <property type="match status" value="1"/>
</dbReference>
<sequence>MGGGDLNMKKSWHPALLVNQERVWKAQKQANEEKKALQQLRKEREEERQLAELQRMQEAATGKKRTEKLDWMYAAPSAEDGAMGGRMSERELEDYLLGKKRVDEVLAAGDKNIGNSHREFVAVQNANTARDTAAKIREDPVLAMKKAEQAAIAALMNRPDIRRQLKAAKKEREGGDDKEERRARRRAEKEERRRERHERRERRGDYDRSPRSDYSDDRRERDDRRAGRDYDDRRRDDRGYGRADRDDRDYRRDDRDRDYRRDDRDRRPRSRSPRRDRDDSHDRRHESSRSDERRSNGHSDRRPSPKRERESPKRERYDSRDAHHGNGHGSGPSNGRSNGHSSGSHSAHSRNSDERYDNRARDDRPPRRASPERKPYVKSEPAAPAQDDRAARLAAMSSNAASLNAERTEKLARRAIEEKAEEARDEKARSRYHRDEAAGLFMKHQEQMSGQIGLAESLQRRGGKGLLRDI</sequence>
<evidence type="ECO:0000256" key="2">
    <source>
        <dbReference type="ARBA" id="ARBA00006695"/>
    </source>
</evidence>
<dbReference type="InterPro" id="IPR019339">
    <property type="entry name" value="CIR_N_dom"/>
</dbReference>
<keyword evidence="7" id="KW-0539">Nucleus</keyword>
<keyword evidence="4" id="KW-0747">Spliceosome</keyword>
<evidence type="ECO:0000256" key="4">
    <source>
        <dbReference type="ARBA" id="ARBA00022728"/>
    </source>
</evidence>
<reference evidence="11 12" key="1">
    <citation type="submission" date="2023-08" db="EMBL/GenBank/DDBJ databases">
        <title>Annotated Genome Sequence of Vanrija albida AlHP1.</title>
        <authorList>
            <person name="Herzog R."/>
        </authorList>
    </citation>
    <scope>NUCLEOTIDE SEQUENCE [LARGE SCALE GENOMIC DNA]</scope>
    <source>
        <strain evidence="11 12">AlHP1</strain>
    </source>
</reference>
<proteinExistence type="inferred from homology"/>
<evidence type="ECO:0000259" key="10">
    <source>
        <dbReference type="SMART" id="SM01083"/>
    </source>
</evidence>
<keyword evidence="6" id="KW-0508">mRNA splicing</keyword>
<keyword evidence="5 8" id="KW-0175">Coiled coil</keyword>
<dbReference type="PANTHER" id="PTHR16196:SF0">
    <property type="entry name" value="PRE-MRNA-SPLICING FACTOR CWC25 HOMOLOG"/>
    <property type="match status" value="1"/>
</dbReference>
<evidence type="ECO:0000256" key="1">
    <source>
        <dbReference type="ARBA" id="ARBA00004123"/>
    </source>
</evidence>
<keyword evidence="3" id="KW-0507">mRNA processing</keyword>
<feature type="compositionally biased region" description="Basic and acidic residues" evidence="9">
    <location>
        <begin position="159"/>
        <end position="193"/>
    </location>
</feature>
<evidence type="ECO:0000256" key="8">
    <source>
        <dbReference type="SAM" id="Coils"/>
    </source>
</evidence>
<organism evidence="11 12">
    <name type="scientific">Vanrija albida</name>
    <dbReference type="NCBI Taxonomy" id="181172"/>
    <lineage>
        <taxon>Eukaryota</taxon>
        <taxon>Fungi</taxon>
        <taxon>Dikarya</taxon>
        <taxon>Basidiomycota</taxon>
        <taxon>Agaricomycotina</taxon>
        <taxon>Tremellomycetes</taxon>
        <taxon>Trichosporonales</taxon>
        <taxon>Trichosporonaceae</taxon>
        <taxon>Vanrija</taxon>
    </lineage>
</organism>
<dbReference type="InterPro" id="IPR022209">
    <property type="entry name" value="CWC25"/>
</dbReference>
<comment type="subcellular location">
    <subcellularLocation>
        <location evidence="1">Nucleus</location>
    </subcellularLocation>
</comment>
<gene>
    <name evidence="11" type="primary">CWC25_2</name>
    <name evidence="11" type="ORF">Q8F55_000698</name>
</gene>
<evidence type="ECO:0000256" key="7">
    <source>
        <dbReference type="ARBA" id="ARBA00023242"/>
    </source>
</evidence>
<dbReference type="SMART" id="SM01083">
    <property type="entry name" value="Cir_N"/>
    <property type="match status" value="1"/>
</dbReference>
<dbReference type="InterPro" id="IPR051376">
    <property type="entry name" value="CWC25_splicing_factor"/>
</dbReference>
<feature type="compositionally biased region" description="Basic and acidic residues" evidence="9">
    <location>
        <begin position="350"/>
        <end position="377"/>
    </location>
</feature>
<feature type="compositionally biased region" description="Basic and acidic residues" evidence="9">
    <location>
        <begin position="201"/>
        <end position="266"/>
    </location>
</feature>
<comment type="caution">
    <text evidence="11">The sequence shown here is derived from an EMBL/GenBank/DDBJ whole genome shotgun (WGS) entry which is preliminary data.</text>
</comment>